<keyword evidence="3" id="KW-1185">Reference proteome</keyword>
<feature type="region of interest" description="Disordered" evidence="1">
    <location>
        <begin position="1"/>
        <end position="27"/>
    </location>
</feature>
<protein>
    <submittedName>
        <fullName evidence="2">Uncharacterized protein</fullName>
    </submittedName>
</protein>
<sequence length="68" mass="7996">MPSSEPHPPYHLQHHNIPPSHLQQHTPSAIEHQLFQHLVAVHQQQQQQQQRQQQHGGPFQNSTYTQKQ</sequence>
<feature type="compositionally biased region" description="Low complexity" evidence="1">
    <location>
        <begin position="43"/>
        <end position="54"/>
    </location>
</feature>
<organism evidence="3">
    <name type="scientific">Camponotus floridanus</name>
    <name type="common">Florida carpenter ant</name>
    <dbReference type="NCBI Taxonomy" id="104421"/>
    <lineage>
        <taxon>Eukaryota</taxon>
        <taxon>Metazoa</taxon>
        <taxon>Ecdysozoa</taxon>
        <taxon>Arthropoda</taxon>
        <taxon>Hexapoda</taxon>
        <taxon>Insecta</taxon>
        <taxon>Pterygota</taxon>
        <taxon>Neoptera</taxon>
        <taxon>Endopterygota</taxon>
        <taxon>Hymenoptera</taxon>
        <taxon>Apocrita</taxon>
        <taxon>Aculeata</taxon>
        <taxon>Formicoidea</taxon>
        <taxon>Formicidae</taxon>
        <taxon>Formicinae</taxon>
        <taxon>Camponotus</taxon>
    </lineage>
</organism>
<dbReference type="InParanoid" id="E2B1R6"/>
<dbReference type="Proteomes" id="UP000000311">
    <property type="component" value="Unassembled WGS sequence"/>
</dbReference>
<evidence type="ECO:0000313" key="3">
    <source>
        <dbReference type="Proteomes" id="UP000000311"/>
    </source>
</evidence>
<dbReference type="EMBL" id="GL444953">
    <property type="protein sequence ID" value="EFN60422.1"/>
    <property type="molecule type" value="Genomic_DNA"/>
</dbReference>
<gene>
    <name evidence="2" type="ORF">EAG_02134</name>
</gene>
<accession>E2B1R6</accession>
<name>E2B1R6_CAMFO</name>
<dbReference type="AlphaFoldDB" id="E2B1R6"/>
<dbReference type="OrthoDB" id="6417226at2759"/>
<feature type="non-terminal residue" evidence="2">
    <location>
        <position position="68"/>
    </location>
</feature>
<reference evidence="2 3" key="1">
    <citation type="journal article" date="2010" name="Science">
        <title>Genomic comparison of the ants Camponotus floridanus and Harpegnathos saltator.</title>
        <authorList>
            <person name="Bonasio R."/>
            <person name="Zhang G."/>
            <person name="Ye C."/>
            <person name="Mutti N.S."/>
            <person name="Fang X."/>
            <person name="Qin N."/>
            <person name="Donahue G."/>
            <person name="Yang P."/>
            <person name="Li Q."/>
            <person name="Li C."/>
            <person name="Zhang P."/>
            <person name="Huang Z."/>
            <person name="Berger S.L."/>
            <person name="Reinberg D."/>
            <person name="Wang J."/>
            <person name="Liebig J."/>
        </authorList>
    </citation>
    <scope>NUCLEOTIDE SEQUENCE [LARGE SCALE GENOMIC DNA]</scope>
    <source>
        <strain evidence="3">C129</strain>
    </source>
</reference>
<feature type="region of interest" description="Disordered" evidence="1">
    <location>
        <begin position="40"/>
        <end position="68"/>
    </location>
</feature>
<feature type="compositionally biased region" description="Polar residues" evidence="1">
    <location>
        <begin position="59"/>
        <end position="68"/>
    </location>
</feature>
<proteinExistence type="predicted"/>
<evidence type="ECO:0000313" key="2">
    <source>
        <dbReference type="EMBL" id="EFN60422.1"/>
    </source>
</evidence>
<evidence type="ECO:0000256" key="1">
    <source>
        <dbReference type="SAM" id="MobiDB-lite"/>
    </source>
</evidence>
<dbReference type="STRING" id="104421.E2B1R6"/>